<keyword evidence="1" id="KW-1185">Reference proteome</keyword>
<protein>
    <submittedName>
        <fullName evidence="2">Uncharacterized protein</fullName>
    </submittedName>
</protein>
<evidence type="ECO:0000313" key="1">
    <source>
        <dbReference type="Proteomes" id="UP000035680"/>
    </source>
</evidence>
<reference evidence="2" key="2">
    <citation type="submission" date="2015-08" db="UniProtKB">
        <authorList>
            <consortium name="WormBaseParasite"/>
        </authorList>
    </citation>
    <scope>IDENTIFICATION</scope>
</reference>
<dbReference type="Proteomes" id="UP000035680">
    <property type="component" value="Unassembled WGS sequence"/>
</dbReference>
<sequence length="246" mass="28683">MSKNYNKSSGTKLVFGSSTPRDLSYLNTIPYKHRIYNAEIPRPVIITNPTPSYQNDNKHMKHSILEESLPRNVNESNNKCTKKRENKEKKIELDLKDLKKKIEIQMVGDDEDDEKSLSPYSEPDLSNDHFHYLSIPLPLSNTNSYRNLTDNFFKDFPDREHLEEKAAPLEVLCISQCNHPAYNIHDSPLKEQILLNDKSKLLLNDSQQILFDHNFEECEEKKMSKASDIESLREEIEKIKYGKINE</sequence>
<dbReference type="AlphaFoldDB" id="A0A0K0F6R6"/>
<dbReference type="WBParaSite" id="SVE_0451200.1">
    <property type="protein sequence ID" value="SVE_0451200.1"/>
    <property type="gene ID" value="SVE_0451200"/>
</dbReference>
<name>A0A0K0F6R6_STRVS</name>
<proteinExistence type="predicted"/>
<evidence type="ECO:0000313" key="2">
    <source>
        <dbReference type="WBParaSite" id="SVE_0451200.1"/>
    </source>
</evidence>
<organism evidence="1 2">
    <name type="scientific">Strongyloides venezuelensis</name>
    <name type="common">Threadworm</name>
    <dbReference type="NCBI Taxonomy" id="75913"/>
    <lineage>
        <taxon>Eukaryota</taxon>
        <taxon>Metazoa</taxon>
        <taxon>Ecdysozoa</taxon>
        <taxon>Nematoda</taxon>
        <taxon>Chromadorea</taxon>
        <taxon>Rhabditida</taxon>
        <taxon>Tylenchina</taxon>
        <taxon>Panagrolaimomorpha</taxon>
        <taxon>Strongyloidoidea</taxon>
        <taxon>Strongyloididae</taxon>
        <taxon>Strongyloides</taxon>
    </lineage>
</organism>
<reference evidence="1" key="1">
    <citation type="submission" date="2014-07" db="EMBL/GenBank/DDBJ databases">
        <authorList>
            <person name="Martin A.A"/>
            <person name="De Silva N."/>
        </authorList>
    </citation>
    <scope>NUCLEOTIDE SEQUENCE</scope>
</reference>
<accession>A0A0K0F6R6</accession>